<accession>A0A929F7P3</accession>
<protein>
    <submittedName>
        <fullName evidence="1">MarR family transcriptional regulator</fullName>
    </submittedName>
</protein>
<keyword evidence="2" id="KW-1185">Reference proteome</keyword>
<dbReference type="RefSeq" id="WP_193994309.1">
    <property type="nucleotide sequence ID" value="NZ_JADEXP010000162.1"/>
</dbReference>
<evidence type="ECO:0000313" key="2">
    <source>
        <dbReference type="Proteomes" id="UP000615026"/>
    </source>
</evidence>
<gene>
    <name evidence="1" type="ORF">IQ260_17045</name>
</gene>
<proteinExistence type="predicted"/>
<reference evidence="1" key="1">
    <citation type="submission" date="2020-10" db="EMBL/GenBank/DDBJ databases">
        <authorList>
            <person name="Castelo-Branco R."/>
            <person name="Eusebio N."/>
            <person name="Adriana R."/>
            <person name="Vieira A."/>
            <person name="Brugerolle De Fraissinette N."/>
            <person name="Rezende De Castro R."/>
            <person name="Schneider M.P."/>
            <person name="Vasconcelos V."/>
            <person name="Leao P.N."/>
        </authorList>
    </citation>
    <scope>NUCLEOTIDE SEQUENCE</scope>
    <source>
        <strain evidence="1">LEGE 11479</strain>
    </source>
</reference>
<dbReference type="AlphaFoldDB" id="A0A929F7P3"/>
<name>A0A929F7P3_LEPEC</name>
<evidence type="ECO:0000313" key="1">
    <source>
        <dbReference type="EMBL" id="MBE9068361.1"/>
    </source>
</evidence>
<dbReference type="Proteomes" id="UP000615026">
    <property type="component" value="Unassembled WGS sequence"/>
</dbReference>
<organism evidence="1 2">
    <name type="scientific">Leptolyngbya cf. ectocarpi LEGE 11479</name>
    <dbReference type="NCBI Taxonomy" id="1828722"/>
    <lineage>
        <taxon>Bacteria</taxon>
        <taxon>Bacillati</taxon>
        <taxon>Cyanobacteriota</taxon>
        <taxon>Cyanophyceae</taxon>
        <taxon>Leptolyngbyales</taxon>
        <taxon>Leptolyngbyaceae</taxon>
        <taxon>Leptolyngbya group</taxon>
        <taxon>Leptolyngbya</taxon>
    </lineage>
</organism>
<sequence>MFSRSTSAAPVEKLVDAPPGVLNNLGEQVTKLPTPEPYQTTIQSALVQALQDWQANPEFENNSLVVLGRPVEEIGPILKASLHQEFPDCEVHFFLGGYQRPADPLAVPGHLKQNLDSDQETPNDIVTPVTQADLDRHVPTIMVVSSLEQCFLRCIQGWEGIEYLQTLSTQDPSRFWVFGCNHWAWAFLERVCQVSAYFEQVIALPKLSGAELKAWLMPLLEANLETQSAGPMVQIADASDGYWNSLASTTDGLASTAAQVWLKSLQIRAEALTEDGAVADETDLIELLPTKPMLPGMMTLEPMDRYLLHSLLIHREMTRSHLAISLGEAERNIQSRLQVLRREGIIRQQGRRFSVHPAYYPRLYSELGNNNFLIGKA</sequence>
<dbReference type="EMBL" id="JADEXP010000162">
    <property type="protein sequence ID" value="MBE9068361.1"/>
    <property type="molecule type" value="Genomic_DNA"/>
</dbReference>
<comment type="caution">
    <text evidence="1">The sequence shown here is derived from an EMBL/GenBank/DDBJ whole genome shotgun (WGS) entry which is preliminary data.</text>
</comment>